<proteinExistence type="predicted"/>
<accession>V6HXL4</accession>
<reference evidence="1" key="1">
    <citation type="submission" date="2013-05" db="EMBL/GenBank/DDBJ databases">
        <authorList>
            <person name="Harkins D.M."/>
            <person name="Durkin A.S."/>
            <person name="Brinkac L.M."/>
            <person name="Haft D.H."/>
            <person name="Selengut J.D."/>
            <person name="Sanka R."/>
            <person name="DePew J."/>
            <person name="Purushe J."/>
            <person name="Hartskeerl R.A."/>
            <person name="Ahmed A."/>
            <person name="van der Linden H."/>
            <person name="Goris M.G.A."/>
            <person name="Vinetz J.M."/>
            <person name="Sutton G.G."/>
            <person name="Nierman W.C."/>
            <person name="Fouts D.E."/>
        </authorList>
    </citation>
    <scope>NUCLEOTIDE SEQUENCE [LARGE SCALE GENOMIC DNA]</scope>
    <source>
        <strain evidence="1">L 60</strain>
    </source>
</reference>
<comment type="caution">
    <text evidence="1">The sequence shown here is derived from an EMBL/GenBank/DDBJ whole genome shotgun (WGS) entry which is preliminary data.</text>
</comment>
<gene>
    <name evidence="1" type="ORF">LEP1GSC062_0088</name>
</gene>
<evidence type="ECO:0000313" key="2">
    <source>
        <dbReference type="Proteomes" id="UP000018747"/>
    </source>
</evidence>
<name>V6HXL4_9LEPT</name>
<dbReference type="EMBL" id="AHMT02000036">
    <property type="protein sequence ID" value="EQA62251.1"/>
    <property type="molecule type" value="Genomic_DNA"/>
</dbReference>
<keyword evidence="2" id="KW-1185">Reference proteome</keyword>
<dbReference type="AlphaFoldDB" id="V6HXL4"/>
<organism evidence="1 2">
    <name type="scientific">Leptospira alexanderi serovar Manhao 3 str. L 60</name>
    <dbReference type="NCBI Taxonomy" id="1049759"/>
    <lineage>
        <taxon>Bacteria</taxon>
        <taxon>Pseudomonadati</taxon>
        <taxon>Spirochaetota</taxon>
        <taxon>Spirochaetia</taxon>
        <taxon>Leptospirales</taxon>
        <taxon>Leptospiraceae</taxon>
        <taxon>Leptospira</taxon>
    </lineage>
</organism>
<dbReference type="Proteomes" id="UP000018747">
    <property type="component" value="Unassembled WGS sequence"/>
</dbReference>
<protein>
    <submittedName>
        <fullName evidence="1">Uncharacterized protein</fullName>
    </submittedName>
</protein>
<evidence type="ECO:0000313" key="1">
    <source>
        <dbReference type="EMBL" id="EQA62251.1"/>
    </source>
</evidence>
<sequence length="317" mass="36877">MNSNAYEDPVRDRSFVLKNFDSYVDEIATKLKFLAETREKIKDDILYYADTSYSIERLYSLMKDIENALEFNQIRSMQYSYSVSVKGSLDEIFLPVGNASTILSSLQRTLKVFDKKAKLNLVNVLRGSTILCFDYSKEAYSNEKFDREGISKQFKVLYESLNEPKEKLVRTLNKVFQGDEKKRDGAVRAFKGLTPVPGSETIIRILPEFNESEPIEVHSEMREAINFIVPTSQKKDIRVDWENRIAKGFVREINNVSKSFILYEEQDSDDETGSLIKIHYDSNTFEEKILSLFRKKATIHFEKEGNKNRYHVDRISK</sequence>
<dbReference type="RefSeq" id="WP_010576195.1">
    <property type="nucleotide sequence ID" value="NZ_AHMT02000036.1"/>
</dbReference>